<proteinExistence type="inferred from homology"/>
<keyword evidence="7" id="KW-1185">Reference proteome</keyword>
<dbReference type="InterPro" id="IPR024654">
    <property type="entry name" value="Calcineurin-like_PHP_lpxH"/>
</dbReference>
<dbReference type="OrthoDB" id="10258130at2759"/>
<gene>
    <name evidence="6" type="ORF">BRENAR_LOCUS648</name>
</gene>
<evidence type="ECO:0000256" key="2">
    <source>
        <dbReference type="ARBA" id="ARBA00017767"/>
    </source>
</evidence>
<dbReference type="SUPFAM" id="SSF56300">
    <property type="entry name" value="Metallo-dependent phosphatases"/>
    <property type="match status" value="1"/>
</dbReference>
<protein>
    <recommendedName>
        <fullName evidence="2 3">Vacuolar protein sorting-associated protein 29</fullName>
    </recommendedName>
</protein>
<dbReference type="Pfam" id="PF12850">
    <property type="entry name" value="Metallophos_2"/>
    <property type="match status" value="1"/>
</dbReference>
<sequence length="322" mass="35869">MLVLAIGDFHIPERAVDIPPKFKKLLQPRGKIQQVLCVGNVTSSPSSLQFLKSLSPDFQMVKGDHDKDLSLPLSLVFTYDKLKVGLIDGFEVVPKSDPLGLLAQARMMDVDILIYGSTHKVEAYTLDGKFFINPGSATGAFNADSLGKEDLDIIESILKEDDEADDDQEEIEGKSEEVDKGEKEESGKEKEKEKEKEEEKDKENGKESENGEKKGEKDVEKVEQKTDNDKSDNTESNVQPDTDAKETTTNTVEKTDGGKDELVDDDDEDDKLDTSEIEPYLDPIPSFCLLDLQGSTCTLYLYTLIDGEVKVDKLTYRKEESA</sequence>
<dbReference type="Proteomes" id="UP000290900">
    <property type="component" value="Unassembled WGS sequence"/>
</dbReference>
<dbReference type="Gene3D" id="3.60.21.10">
    <property type="match status" value="2"/>
</dbReference>
<organism evidence="6 7">
    <name type="scientific">Brettanomyces naardenensis</name>
    <name type="common">Yeast</name>
    <dbReference type="NCBI Taxonomy" id="13370"/>
    <lineage>
        <taxon>Eukaryota</taxon>
        <taxon>Fungi</taxon>
        <taxon>Dikarya</taxon>
        <taxon>Ascomycota</taxon>
        <taxon>Saccharomycotina</taxon>
        <taxon>Pichiomycetes</taxon>
        <taxon>Pichiales</taxon>
        <taxon>Pichiaceae</taxon>
        <taxon>Brettanomyces</taxon>
    </lineage>
</organism>
<dbReference type="InterPro" id="IPR029052">
    <property type="entry name" value="Metallo-depent_PP-like"/>
</dbReference>
<dbReference type="AlphaFoldDB" id="A0A448YG57"/>
<evidence type="ECO:0000256" key="3">
    <source>
        <dbReference type="RuleBase" id="RU362040"/>
    </source>
</evidence>
<name>A0A448YG57_BRENA</name>
<evidence type="ECO:0000259" key="5">
    <source>
        <dbReference type="Pfam" id="PF12850"/>
    </source>
</evidence>
<feature type="domain" description="Calcineurin-like phosphoesterase" evidence="5">
    <location>
        <begin position="1"/>
        <end position="144"/>
    </location>
</feature>
<reference evidence="6 7" key="1">
    <citation type="submission" date="2018-12" db="EMBL/GenBank/DDBJ databases">
        <authorList>
            <person name="Tiukova I."/>
            <person name="Dainat J."/>
        </authorList>
    </citation>
    <scope>NUCLEOTIDE SEQUENCE [LARGE SCALE GENOMIC DNA]</scope>
</reference>
<evidence type="ECO:0000256" key="4">
    <source>
        <dbReference type="SAM" id="MobiDB-lite"/>
    </source>
</evidence>
<dbReference type="STRING" id="13370.A0A448YG57"/>
<comment type="similarity">
    <text evidence="1 3">Belongs to the VPS29 family.</text>
</comment>
<feature type="region of interest" description="Disordered" evidence="4">
    <location>
        <begin position="159"/>
        <end position="279"/>
    </location>
</feature>
<dbReference type="EMBL" id="CAACVR010000001">
    <property type="protein sequence ID" value="VEU19913.1"/>
    <property type="molecule type" value="Genomic_DNA"/>
</dbReference>
<dbReference type="NCBIfam" id="TIGR00040">
    <property type="entry name" value="yfcE"/>
    <property type="match status" value="1"/>
</dbReference>
<accession>A0A448YG57</accession>
<evidence type="ECO:0000313" key="7">
    <source>
        <dbReference type="Proteomes" id="UP000290900"/>
    </source>
</evidence>
<feature type="compositionally biased region" description="Basic and acidic residues" evidence="4">
    <location>
        <begin position="171"/>
        <end position="233"/>
    </location>
</feature>
<evidence type="ECO:0000313" key="6">
    <source>
        <dbReference type="EMBL" id="VEU19913.1"/>
    </source>
</evidence>
<dbReference type="PANTHER" id="PTHR11124">
    <property type="entry name" value="VACUOLAR SORTING PROTEIN VPS29"/>
    <property type="match status" value="1"/>
</dbReference>
<evidence type="ECO:0000256" key="1">
    <source>
        <dbReference type="ARBA" id="ARBA00005945"/>
    </source>
</evidence>
<dbReference type="InterPro" id="IPR000979">
    <property type="entry name" value="Phosphodiesterase_MJ0936/Vps29"/>
</dbReference>
<dbReference type="FunCoup" id="A0A448YG57">
    <property type="interactions" value="1074"/>
</dbReference>
<feature type="compositionally biased region" description="Acidic residues" evidence="4">
    <location>
        <begin position="160"/>
        <end position="170"/>
    </location>
</feature>
<feature type="compositionally biased region" description="Acidic residues" evidence="4">
    <location>
        <begin position="262"/>
        <end position="271"/>
    </location>
</feature>
<dbReference type="InParanoid" id="A0A448YG57"/>